<reference evidence="1 2" key="1">
    <citation type="submission" date="2018-05" db="EMBL/GenBank/DDBJ databases">
        <title>Draft genome sequence of Scytalidium lignicola DSM 105466, a ubiquitous saprotrophic fungus.</title>
        <authorList>
            <person name="Buettner E."/>
            <person name="Gebauer A.M."/>
            <person name="Hofrichter M."/>
            <person name="Liers C."/>
            <person name="Kellner H."/>
        </authorList>
    </citation>
    <scope>NUCLEOTIDE SEQUENCE [LARGE SCALE GENOMIC DNA]</scope>
    <source>
        <strain evidence="1 2">DSM 105466</strain>
    </source>
</reference>
<evidence type="ECO:0000313" key="2">
    <source>
        <dbReference type="Proteomes" id="UP000258309"/>
    </source>
</evidence>
<dbReference type="EMBL" id="NCSJ02000032">
    <property type="protein sequence ID" value="RFU33665.1"/>
    <property type="molecule type" value="Genomic_DNA"/>
</dbReference>
<sequence length="445" mass="51072">MRGADPFSTIPAPLLLGIVKLLPDLATLYSLDKASPAVASLLEECGAEIIEAIMPAALSEDTRNVTRVVAVIRSGFLFSRSLSEFIDTYICRKRACKSSCQIRESPMRIRQTAGQRPQEDCELYDERLPLPKLASSTSSKVLREILKLAFQIQCLMGFCLQTMIDRCMALEPSHLLNPHFRYMNRPFGEPCPQRRPQGQRYQPQNAGPPMWIEQERVHQAIWRVILFFDLMAAATKSELNWPSEDVTHILSSNPEALWEKSSVGSQQEHIKTIIEFTQEQIAIYSPGATFPDFLEVLPRLPCAERFIWAYETVPQPLNPSVVDETWIDRPSSGWVFASGTLQHDPKSPAKNCDLRTFRRLGLFIWSIKRLAMLGLFNYFQGYELPGSPPHLSTDNKWFTWESILSREEIEDQERWRISQFPEPQREFGSAKKETYWYMAVYKGSR</sequence>
<keyword evidence="2" id="KW-1185">Reference proteome</keyword>
<feature type="non-terminal residue" evidence="1">
    <location>
        <position position="1"/>
    </location>
</feature>
<evidence type="ECO:0000313" key="1">
    <source>
        <dbReference type="EMBL" id="RFU33665.1"/>
    </source>
</evidence>
<comment type="caution">
    <text evidence="1">The sequence shown here is derived from an EMBL/GenBank/DDBJ whole genome shotgun (WGS) entry which is preliminary data.</text>
</comment>
<gene>
    <name evidence="1" type="ORF">B7463_g2680</name>
</gene>
<dbReference type="Proteomes" id="UP000258309">
    <property type="component" value="Unassembled WGS sequence"/>
</dbReference>
<protein>
    <submittedName>
        <fullName evidence="1">Uncharacterized protein</fullName>
    </submittedName>
</protein>
<feature type="non-terminal residue" evidence="1">
    <location>
        <position position="445"/>
    </location>
</feature>
<dbReference type="AlphaFoldDB" id="A0A3E2HK19"/>
<proteinExistence type="predicted"/>
<dbReference type="OrthoDB" id="4358152at2759"/>
<name>A0A3E2HK19_SCYLI</name>
<organism evidence="1 2">
    <name type="scientific">Scytalidium lignicola</name>
    <name type="common">Hyphomycete</name>
    <dbReference type="NCBI Taxonomy" id="5539"/>
    <lineage>
        <taxon>Eukaryota</taxon>
        <taxon>Fungi</taxon>
        <taxon>Dikarya</taxon>
        <taxon>Ascomycota</taxon>
        <taxon>Pezizomycotina</taxon>
        <taxon>Leotiomycetes</taxon>
        <taxon>Leotiomycetes incertae sedis</taxon>
        <taxon>Scytalidium</taxon>
    </lineage>
</organism>
<accession>A0A3E2HK19</accession>
<dbReference type="OMA" id="TAHHISA"/>
<dbReference type="STRING" id="5539.A0A3E2HK19"/>